<evidence type="ECO:0000313" key="3">
    <source>
        <dbReference type="Proteomes" id="UP001234989"/>
    </source>
</evidence>
<proteinExistence type="predicted"/>
<organism evidence="2 3">
    <name type="scientific">Solanum verrucosum</name>
    <dbReference type="NCBI Taxonomy" id="315347"/>
    <lineage>
        <taxon>Eukaryota</taxon>
        <taxon>Viridiplantae</taxon>
        <taxon>Streptophyta</taxon>
        <taxon>Embryophyta</taxon>
        <taxon>Tracheophyta</taxon>
        <taxon>Spermatophyta</taxon>
        <taxon>Magnoliopsida</taxon>
        <taxon>eudicotyledons</taxon>
        <taxon>Gunneridae</taxon>
        <taxon>Pentapetalae</taxon>
        <taxon>asterids</taxon>
        <taxon>lamiids</taxon>
        <taxon>Solanales</taxon>
        <taxon>Solanaceae</taxon>
        <taxon>Solanoideae</taxon>
        <taxon>Solaneae</taxon>
        <taxon>Solanum</taxon>
    </lineage>
</organism>
<evidence type="ECO:0000313" key="2">
    <source>
        <dbReference type="EMBL" id="WMV58489.1"/>
    </source>
</evidence>
<sequence length="90" mass="10319">IWIEGQSMDIIEQKGTRQLKERRKEGLRVPILEEENLVGERKEQSASRRTVPRCSAISPKVTKPEDAEDKSKMAMKMIKGRIANWIGDPD</sequence>
<dbReference type="EMBL" id="CP133623">
    <property type="protein sequence ID" value="WMV58489.1"/>
    <property type="molecule type" value="Genomic_DNA"/>
</dbReference>
<accession>A0AAF1A339</accession>
<feature type="non-terminal residue" evidence="2">
    <location>
        <position position="1"/>
    </location>
</feature>
<evidence type="ECO:0000256" key="1">
    <source>
        <dbReference type="SAM" id="MobiDB-lite"/>
    </source>
</evidence>
<feature type="region of interest" description="Disordered" evidence="1">
    <location>
        <begin position="40"/>
        <end position="70"/>
    </location>
</feature>
<name>A0AAF1A339_SOLVR</name>
<gene>
    <name evidence="2" type="ORF">MTR67_051874</name>
</gene>
<dbReference type="AlphaFoldDB" id="A0AAF1A339"/>
<dbReference type="Proteomes" id="UP001234989">
    <property type="component" value="Chromosome 12"/>
</dbReference>
<reference evidence="2" key="1">
    <citation type="submission" date="2023-08" db="EMBL/GenBank/DDBJ databases">
        <title>A de novo genome assembly of Solanum verrucosum Schlechtendal, a Mexican diploid species geographically isolated from the other diploid A-genome species in potato relatives.</title>
        <authorList>
            <person name="Hosaka K."/>
        </authorList>
    </citation>
    <scope>NUCLEOTIDE SEQUENCE</scope>
    <source>
        <tissue evidence="2">Young leaves</tissue>
    </source>
</reference>
<protein>
    <submittedName>
        <fullName evidence="2">Uncharacterized protein</fullName>
    </submittedName>
</protein>
<keyword evidence="3" id="KW-1185">Reference proteome</keyword>